<dbReference type="AlphaFoldDB" id="A0AAE0W001"/>
<dbReference type="EMBL" id="JAEAOA010000678">
    <property type="protein sequence ID" value="KAK3595260.1"/>
    <property type="molecule type" value="Genomic_DNA"/>
</dbReference>
<proteinExistence type="predicted"/>
<reference evidence="1" key="3">
    <citation type="submission" date="2023-05" db="EMBL/GenBank/DDBJ databases">
        <authorList>
            <person name="Smith C.H."/>
        </authorList>
    </citation>
    <scope>NUCLEOTIDE SEQUENCE</scope>
    <source>
        <strain evidence="1">CHS0354</strain>
        <tissue evidence="1">Mantle</tissue>
    </source>
</reference>
<dbReference type="Proteomes" id="UP001195483">
    <property type="component" value="Unassembled WGS sequence"/>
</dbReference>
<comment type="caution">
    <text evidence="1">The sequence shown here is derived from an EMBL/GenBank/DDBJ whole genome shotgun (WGS) entry which is preliminary data.</text>
</comment>
<evidence type="ECO:0000313" key="2">
    <source>
        <dbReference type="Proteomes" id="UP001195483"/>
    </source>
</evidence>
<keyword evidence="2" id="KW-1185">Reference proteome</keyword>
<reference evidence="1" key="1">
    <citation type="journal article" date="2021" name="Genome Biol. Evol.">
        <title>A High-Quality Reference Genome for a Parasitic Bivalve with Doubly Uniparental Inheritance (Bivalvia: Unionida).</title>
        <authorList>
            <person name="Smith C.H."/>
        </authorList>
    </citation>
    <scope>NUCLEOTIDE SEQUENCE</scope>
    <source>
        <strain evidence="1">CHS0354</strain>
    </source>
</reference>
<evidence type="ECO:0000313" key="1">
    <source>
        <dbReference type="EMBL" id="KAK3595260.1"/>
    </source>
</evidence>
<organism evidence="1 2">
    <name type="scientific">Potamilus streckersoni</name>
    <dbReference type="NCBI Taxonomy" id="2493646"/>
    <lineage>
        <taxon>Eukaryota</taxon>
        <taxon>Metazoa</taxon>
        <taxon>Spiralia</taxon>
        <taxon>Lophotrochozoa</taxon>
        <taxon>Mollusca</taxon>
        <taxon>Bivalvia</taxon>
        <taxon>Autobranchia</taxon>
        <taxon>Heteroconchia</taxon>
        <taxon>Palaeoheterodonta</taxon>
        <taxon>Unionida</taxon>
        <taxon>Unionoidea</taxon>
        <taxon>Unionidae</taxon>
        <taxon>Ambleminae</taxon>
        <taxon>Lampsilini</taxon>
        <taxon>Potamilus</taxon>
    </lineage>
</organism>
<protein>
    <submittedName>
        <fullName evidence="1">Uncharacterized protein</fullName>
    </submittedName>
</protein>
<sequence>MAFSHYKAIMYDAFPYITQKLNAYQKEMIQMLSFTKVLHSTGIKEFASKAVIYCKTMNIKADWSRIDSKLQTCALYAFTIAPYQHCQSCNLVQQIVNNWPRQSTSIYRRM</sequence>
<name>A0AAE0W001_9BIVA</name>
<gene>
    <name evidence="1" type="ORF">CHS0354_010868</name>
</gene>
<accession>A0AAE0W001</accession>
<reference evidence="1" key="2">
    <citation type="journal article" date="2021" name="Genome Biol. Evol.">
        <title>Developing a high-quality reference genome for a parasitic bivalve with doubly uniparental inheritance (Bivalvia: Unionida).</title>
        <authorList>
            <person name="Smith C.H."/>
        </authorList>
    </citation>
    <scope>NUCLEOTIDE SEQUENCE</scope>
    <source>
        <strain evidence="1">CHS0354</strain>
        <tissue evidence="1">Mantle</tissue>
    </source>
</reference>